<proteinExistence type="predicted"/>
<sequence length="210" mass="21697">MSRALNDGDVHAMADLVRLHKALKTNLDCVDSSSALKPTLGHVPTPFRPPPLHRARRSLLPVDAVASSCPPTENVLSSSRPPGEGVSSPSAAYSDPPPLTSTPPTMEDDSLTPKTSLTFVGRSGLLLPSFEAPMVDSAPLNSGALVSPNAPSLAAAPPSSSSTSLSANALAASNYACHTPSFFQVLMSGNKLHYSLESTVQNQSVVGLSS</sequence>
<evidence type="ECO:0000256" key="1">
    <source>
        <dbReference type="SAM" id="MobiDB-lite"/>
    </source>
</evidence>
<gene>
    <name evidence="2" type="ORF">Salat_2118500</name>
</gene>
<feature type="region of interest" description="Disordered" evidence="1">
    <location>
        <begin position="34"/>
        <end position="115"/>
    </location>
</feature>
<accession>A0AAE1Y1V2</accession>
<comment type="caution">
    <text evidence="2">The sequence shown here is derived from an EMBL/GenBank/DDBJ whole genome shotgun (WGS) entry which is preliminary data.</text>
</comment>
<reference evidence="2" key="1">
    <citation type="submission" date="2020-06" db="EMBL/GenBank/DDBJ databases">
        <authorList>
            <person name="Li T."/>
            <person name="Hu X."/>
            <person name="Zhang T."/>
            <person name="Song X."/>
            <person name="Zhang H."/>
            <person name="Dai N."/>
            <person name="Sheng W."/>
            <person name="Hou X."/>
            <person name="Wei L."/>
        </authorList>
    </citation>
    <scope>NUCLEOTIDE SEQUENCE</scope>
    <source>
        <strain evidence="2">3651</strain>
        <tissue evidence="2">Leaf</tissue>
    </source>
</reference>
<keyword evidence="3" id="KW-1185">Reference proteome</keyword>
<dbReference type="EMBL" id="JACGWO010000008">
    <property type="protein sequence ID" value="KAK4421679.1"/>
    <property type="molecule type" value="Genomic_DNA"/>
</dbReference>
<name>A0AAE1Y1V2_9LAMI</name>
<evidence type="ECO:0000313" key="3">
    <source>
        <dbReference type="Proteomes" id="UP001293254"/>
    </source>
</evidence>
<organism evidence="2 3">
    <name type="scientific">Sesamum alatum</name>
    <dbReference type="NCBI Taxonomy" id="300844"/>
    <lineage>
        <taxon>Eukaryota</taxon>
        <taxon>Viridiplantae</taxon>
        <taxon>Streptophyta</taxon>
        <taxon>Embryophyta</taxon>
        <taxon>Tracheophyta</taxon>
        <taxon>Spermatophyta</taxon>
        <taxon>Magnoliopsida</taxon>
        <taxon>eudicotyledons</taxon>
        <taxon>Gunneridae</taxon>
        <taxon>Pentapetalae</taxon>
        <taxon>asterids</taxon>
        <taxon>lamiids</taxon>
        <taxon>Lamiales</taxon>
        <taxon>Pedaliaceae</taxon>
        <taxon>Sesamum</taxon>
    </lineage>
</organism>
<evidence type="ECO:0000313" key="2">
    <source>
        <dbReference type="EMBL" id="KAK4421679.1"/>
    </source>
</evidence>
<protein>
    <submittedName>
        <fullName evidence="2">Uncharacterized protein</fullName>
    </submittedName>
</protein>
<dbReference type="Proteomes" id="UP001293254">
    <property type="component" value="Unassembled WGS sequence"/>
</dbReference>
<dbReference type="AlphaFoldDB" id="A0AAE1Y1V2"/>
<reference evidence="2" key="2">
    <citation type="journal article" date="2024" name="Plant">
        <title>Genomic evolution and insights into agronomic trait innovations of Sesamum species.</title>
        <authorList>
            <person name="Miao H."/>
            <person name="Wang L."/>
            <person name="Qu L."/>
            <person name="Liu H."/>
            <person name="Sun Y."/>
            <person name="Le M."/>
            <person name="Wang Q."/>
            <person name="Wei S."/>
            <person name="Zheng Y."/>
            <person name="Lin W."/>
            <person name="Duan Y."/>
            <person name="Cao H."/>
            <person name="Xiong S."/>
            <person name="Wang X."/>
            <person name="Wei L."/>
            <person name="Li C."/>
            <person name="Ma Q."/>
            <person name="Ju M."/>
            <person name="Zhao R."/>
            <person name="Li G."/>
            <person name="Mu C."/>
            <person name="Tian Q."/>
            <person name="Mei H."/>
            <person name="Zhang T."/>
            <person name="Gao T."/>
            <person name="Zhang H."/>
        </authorList>
    </citation>
    <scope>NUCLEOTIDE SEQUENCE</scope>
    <source>
        <strain evidence="2">3651</strain>
    </source>
</reference>
<feature type="compositionally biased region" description="Polar residues" evidence="1">
    <location>
        <begin position="69"/>
        <end position="80"/>
    </location>
</feature>